<sequence length="217" mass="24434">MVYYLCISIACNALLGLTVLTLVRAYRSNQRYMANRLLRDSEAADRVAGDLKQVSSDYSILAGAVSMSLEAIREDINRNYHHTHDAHVLDTIASRLRKDVTDRKGVYEIPLYDYEIDQVTAHGGDVSSRGTMSLGQMLEFAWSLHTLSRERADQLTAVVQQPCGNRGHANWLGKMLAIYELMCDRDKNLAVARLSAVIESWRYESAASASRYVEDVR</sequence>
<keyword evidence="2" id="KW-1185">Reference proteome</keyword>
<dbReference type="Proteomes" id="UP000494363">
    <property type="component" value="Unassembled WGS sequence"/>
</dbReference>
<evidence type="ECO:0000313" key="2">
    <source>
        <dbReference type="Proteomes" id="UP000494363"/>
    </source>
</evidence>
<name>A0A6J5DLL2_9BURK</name>
<dbReference type="EMBL" id="CADIKH010000009">
    <property type="protein sequence ID" value="CAB3754072.1"/>
    <property type="molecule type" value="Genomic_DNA"/>
</dbReference>
<gene>
    <name evidence="1" type="ORF">LMG29542_02239</name>
</gene>
<protein>
    <submittedName>
        <fullName evidence="1">Uncharacterized protein</fullName>
    </submittedName>
</protein>
<evidence type="ECO:0000313" key="1">
    <source>
        <dbReference type="EMBL" id="CAB3754072.1"/>
    </source>
</evidence>
<organism evidence="1 2">
    <name type="scientific">Paraburkholderia humisilvae</name>
    <dbReference type="NCBI Taxonomy" id="627669"/>
    <lineage>
        <taxon>Bacteria</taxon>
        <taxon>Pseudomonadati</taxon>
        <taxon>Pseudomonadota</taxon>
        <taxon>Betaproteobacteria</taxon>
        <taxon>Burkholderiales</taxon>
        <taxon>Burkholderiaceae</taxon>
        <taxon>Paraburkholderia</taxon>
    </lineage>
</organism>
<accession>A0A6J5DLL2</accession>
<reference evidence="1 2" key="1">
    <citation type="submission" date="2020-04" db="EMBL/GenBank/DDBJ databases">
        <authorList>
            <person name="De Canck E."/>
        </authorList>
    </citation>
    <scope>NUCLEOTIDE SEQUENCE [LARGE SCALE GENOMIC DNA]</scope>
    <source>
        <strain evidence="1 2">LMG 29542</strain>
    </source>
</reference>
<proteinExistence type="predicted"/>
<dbReference type="AlphaFoldDB" id="A0A6J5DLL2"/>